<proteinExistence type="predicted"/>
<name>A0A839HE52_9GAMM</name>
<evidence type="ECO:0000313" key="9">
    <source>
        <dbReference type="Proteomes" id="UP000548632"/>
    </source>
</evidence>
<evidence type="ECO:0000256" key="5">
    <source>
        <dbReference type="ARBA" id="ARBA00023136"/>
    </source>
</evidence>
<dbReference type="AlphaFoldDB" id="A0A839HE52"/>
<dbReference type="RefSeq" id="WP_182584842.1">
    <property type="nucleotide sequence ID" value="NZ_JABVCQ010000041.1"/>
</dbReference>
<comment type="subcellular location">
    <subcellularLocation>
        <location evidence="1">Cell membrane</location>
        <topology evidence="1">Multi-pass membrane protein</topology>
    </subcellularLocation>
</comment>
<dbReference type="InterPro" id="IPR003807">
    <property type="entry name" value="DUF202"/>
</dbReference>
<keyword evidence="5 6" id="KW-0472">Membrane</keyword>
<organism evidence="8 9">
    <name type="scientific">Thiospirillum jenense</name>
    <dbReference type="NCBI Taxonomy" id="1653858"/>
    <lineage>
        <taxon>Bacteria</taxon>
        <taxon>Pseudomonadati</taxon>
        <taxon>Pseudomonadota</taxon>
        <taxon>Gammaproteobacteria</taxon>
        <taxon>Chromatiales</taxon>
        <taxon>Chromatiaceae</taxon>
        <taxon>Thiospirillum</taxon>
    </lineage>
</organism>
<accession>A0A839HE52</accession>
<evidence type="ECO:0000256" key="3">
    <source>
        <dbReference type="ARBA" id="ARBA00022692"/>
    </source>
</evidence>
<evidence type="ECO:0000256" key="2">
    <source>
        <dbReference type="ARBA" id="ARBA00022475"/>
    </source>
</evidence>
<dbReference type="PANTHER" id="PTHR34187">
    <property type="entry name" value="FGR18P"/>
    <property type="match status" value="1"/>
</dbReference>
<evidence type="ECO:0000256" key="4">
    <source>
        <dbReference type="ARBA" id="ARBA00022989"/>
    </source>
</evidence>
<evidence type="ECO:0000313" key="8">
    <source>
        <dbReference type="EMBL" id="MBB1127215.1"/>
    </source>
</evidence>
<keyword evidence="2" id="KW-1003">Cell membrane</keyword>
<reference evidence="8 9" key="1">
    <citation type="journal article" date="2020" name="Arch. Microbiol.">
        <title>The genome sequence of the giant phototrophic gammaproteobacterium Thiospirillum jenense gives insight into its physiological properties and phylogenetic relationships.</title>
        <authorList>
            <person name="Imhoff J.F."/>
            <person name="Meyer T.E."/>
            <person name="Kyndt J.A."/>
        </authorList>
    </citation>
    <scope>NUCLEOTIDE SEQUENCE [LARGE SCALE GENOMIC DNA]</scope>
    <source>
        <strain evidence="8 9">DSM 216</strain>
    </source>
</reference>
<evidence type="ECO:0000259" key="7">
    <source>
        <dbReference type="Pfam" id="PF02656"/>
    </source>
</evidence>
<sequence>MSYLDDPRVLFAAERTLLAWNRTAIAIMAFGFVVERFGLFLHIMAQHQTQIGHYDAALVLGMSFIIVGVVLLLISMRQYRLVIKTLSPAEIPTGYWINMGVLTNLIMAILGLALLAYLALV</sequence>
<feature type="domain" description="DUF202" evidence="7">
    <location>
        <begin position="8"/>
        <end position="83"/>
    </location>
</feature>
<feature type="transmembrane region" description="Helical" evidence="6">
    <location>
        <begin position="56"/>
        <end position="75"/>
    </location>
</feature>
<dbReference type="Pfam" id="PF02656">
    <property type="entry name" value="DUF202"/>
    <property type="match status" value="1"/>
</dbReference>
<feature type="transmembrane region" description="Helical" evidence="6">
    <location>
        <begin position="95"/>
        <end position="120"/>
    </location>
</feature>
<dbReference type="InterPro" id="IPR052053">
    <property type="entry name" value="IM_YidH-like"/>
</dbReference>
<dbReference type="GO" id="GO:0005886">
    <property type="term" value="C:plasma membrane"/>
    <property type="evidence" value="ECO:0007669"/>
    <property type="project" value="UniProtKB-SubCell"/>
</dbReference>
<evidence type="ECO:0000256" key="1">
    <source>
        <dbReference type="ARBA" id="ARBA00004651"/>
    </source>
</evidence>
<feature type="transmembrane region" description="Helical" evidence="6">
    <location>
        <begin position="20"/>
        <end position="44"/>
    </location>
</feature>
<comment type="caution">
    <text evidence="8">The sequence shown here is derived from an EMBL/GenBank/DDBJ whole genome shotgun (WGS) entry which is preliminary data.</text>
</comment>
<keyword evidence="4 6" id="KW-1133">Transmembrane helix</keyword>
<gene>
    <name evidence="8" type="ORF">HUK38_13415</name>
</gene>
<protein>
    <submittedName>
        <fullName evidence="8">DUF202 domain-containing protein</fullName>
    </submittedName>
</protein>
<keyword evidence="9" id="KW-1185">Reference proteome</keyword>
<dbReference type="Proteomes" id="UP000548632">
    <property type="component" value="Unassembled WGS sequence"/>
</dbReference>
<keyword evidence="3 6" id="KW-0812">Transmembrane</keyword>
<dbReference type="PANTHER" id="PTHR34187:SF2">
    <property type="entry name" value="DUF202 DOMAIN-CONTAINING PROTEIN"/>
    <property type="match status" value="1"/>
</dbReference>
<dbReference type="EMBL" id="JABVCQ010000041">
    <property type="protein sequence ID" value="MBB1127215.1"/>
    <property type="molecule type" value="Genomic_DNA"/>
</dbReference>
<evidence type="ECO:0000256" key="6">
    <source>
        <dbReference type="SAM" id="Phobius"/>
    </source>
</evidence>